<comment type="caution">
    <text evidence="4">The sequence shown here is derived from an EMBL/GenBank/DDBJ whole genome shotgun (WGS) entry which is preliminary data.</text>
</comment>
<keyword evidence="5" id="KW-1185">Reference proteome</keyword>
<reference evidence="4 5" key="1">
    <citation type="submission" date="2024-09" db="EMBL/GenBank/DDBJ databases">
        <authorList>
            <person name="Sun Q."/>
            <person name="Mori K."/>
        </authorList>
    </citation>
    <scope>NUCLEOTIDE SEQUENCE [LARGE SCALE GENOMIC DNA]</scope>
    <source>
        <strain evidence="4 5">CGMCC 1.15906</strain>
    </source>
</reference>
<dbReference type="Pfam" id="PF00583">
    <property type="entry name" value="Acetyltransf_1"/>
    <property type="match status" value="1"/>
</dbReference>
<organism evidence="4 5">
    <name type="scientific">Kribbella deserti</name>
    <dbReference type="NCBI Taxonomy" id="1926257"/>
    <lineage>
        <taxon>Bacteria</taxon>
        <taxon>Bacillati</taxon>
        <taxon>Actinomycetota</taxon>
        <taxon>Actinomycetes</taxon>
        <taxon>Propionibacteriales</taxon>
        <taxon>Kribbellaceae</taxon>
        <taxon>Kribbella</taxon>
    </lineage>
</organism>
<keyword evidence="2 4" id="KW-0012">Acyltransferase</keyword>
<dbReference type="PANTHER" id="PTHR43877:SF1">
    <property type="entry name" value="ACETYLTRANSFERASE"/>
    <property type="match status" value="1"/>
</dbReference>
<evidence type="ECO:0000313" key="5">
    <source>
        <dbReference type="Proteomes" id="UP001589890"/>
    </source>
</evidence>
<dbReference type="InterPro" id="IPR050832">
    <property type="entry name" value="Bact_Acetyltransf"/>
</dbReference>
<evidence type="ECO:0000259" key="3">
    <source>
        <dbReference type="PROSITE" id="PS51186"/>
    </source>
</evidence>
<evidence type="ECO:0000313" key="4">
    <source>
        <dbReference type="EMBL" id="MFC0626765.1"/>
    </source>
</evidence>
<protein>
    <submittedName>
        <fullName evidence="4">GNAT family N-acetyltransferase</fullName>
        <ecNumber evidence="4">2.3.-.-</ecNumber>
    </submittedName>
</protein>
<dbReference type="InterPro" id="IPR016181">
    <property type="entry name" value="Acyl_CoA_acyltransferase"/>
</dbReference>
<dbReference type="InterPro" id="IPR000182">
    <property type="entry name" value="GNAT_dom"/>
</dbReference>
<evidence type="ECO:0000256" key="1">
    <source>
        <dbReference type="ARBA" id="ARBA00022679"/>
    </source>
</evidence>
<feature type="domain" description="N-acetyltransferase" evidence="3">
    <location>
        <begin position="2"/>
        <end position="155"/>
    </location>
</feature>
<proteinExistence type="predicted"/>
<sequence>MPTVRVVTERDVDQLVESVTNLFRDDAGQFDPLTDTSWPQREGHARYSALVSDPDWLLLLAYDDGGRLIGHLVGRVNEPGSTRPHRSAVLESIYIWADIRSQGVGALLTTRFLDWAREQNAVFASVSAYAANEKAQRFYQRQGFASQSVMLQTVL</sequence>
<accession>A0ABV6QQ56</accession>
<dbReference type="EC" id="2.3.-.-" evidence="4"/>
<keyword evidence="1 4" id="KW-0808">Transferase</keyword>
<dbReference type="EMBL" id="JBHLTC010000029">
    <property type="protein sequence ID" value="MFC0626765.1"/>
    <property type="molecule type" value="Genomic_DNA"/>
</dbReference>
<dbReference type="GO" id="GO:0016746">
    <property type="term" value="F:acyltransferase activity"/>
    <property type="evidence" value="ECO:0007669"/>
    <property type="project" value="UniProtKB-KW"/>
</dbReference>
<dbReference type="Proteomes" id="UP001589890">
    <property type="component" value="Unassembled WGS sequence"/>
</dbReference>
<dbReference type="PANTHER" id="PTHR43877">
    <property type="entry name" value="AMINOALKYLPHOSPHONATE N-ACETYLTRANSFERASE-RELATED-RELATED"/>
    <property type="match status" value="1"/>
</dbReference>
<dbReference type="PROSITE" id="PS51186">
    <property type="entry name" value="GNAT"/>
    <property type="match status" value="1"/>
</dbReference>
<dbReference type="SUPFAM" id="SSF55729">
    <property type="entry name" value="Acyl-CoA N-acyltransferases (Nat)"/>
    <property type="match status" value="1"/>
</dbReference>
<dbReference type="CDD" id="cd04301">
    <property type="entry name" value="NAT_SF"/>
    <property type="match status" value="1"/>
</dbReference>
<evidence type="ECO:0000256" key="2">
    <source>
        <dbReference type="ARBA" id="ARBA00023315"/>
    </source>
</evidence>
<name>A0ABV6QQ56_9ACTN</name>
<dbReference type="Gene3D" id="3.40.630.30">
    <property type="match status" value="1"/>
</dbReference>
<gene>
    <name evidence="4" type="ORF">ACFFGN_21975</name>
</gene>
<dbReference type="RefSeq" id="WP_380050748.1">
    <property type="nucleotide sequence ID" value="NZ_JBHLTC010000029.1"/>
</dbReference>